<organism evidence="3 4">
    <name type="scientific">Diaporthe eres</name>
    <name type="common">Phomopsis oblonga</name>
    <dbReference type="NCBI Taxonomy" id="83184"/>
    <lineage>
        <taxon>Eukaryota</taxon>
        <taxon>Fungi</taxon>
        <taxon>Dikarya</taxon>
        <taxon>Ascomycota</taxon>
        <taxon>Pezizomycotina</taxon>
        <taxon>Sordariomycetes</taxon>
        <taxon>Sordariomycetidae</taxon>
        <taxon>Diaporthales</taxon>
        <taxon>Diaporthaceae</taxon>
        <taxon>Diaporthe</taxon>
        <taxon>Diaporthe eres species complex</taxon>
    </lineage>
</organism>
<name>A0ABR1NP83_DIAER</name>
<reference evidence="3 4" key="1">
    <citation type="submission" date="2024-02" db="EMBL/GenBank/DDBJ databases">
        <title>De novo assembly and annotation of 12 fungi associated with fruit tree decline syndrome in Ontario, Canada.</title>
        <authorList>
            <person name="Sulman M."/>
            <person name="Ellouze W."/>
            <person name="Ilyukhin E."/>
        </authorList>
    </citation>
    <scope>NUCLEOTIDE SEQUENCE [LARGE SCALE GENOMIC DNA]</scope>
    <source>
        <strain evidence="3 4">M169</strain>
    </source>
</reference>
<feature type="compositionally biased region" description="Acidic residues" evidence="1">
    <location>
        <begin position="377"/>
        <end position="392"/>
    </location>
</feature>
<dbReference type="InterPro" id="IPR027417">
    <property type="entry name" value="P-loop_NTPase"/>
</dbReference>
<feature type="domain" description="AAA+ ATPase" evidence="2">
    <location>
        <begin position="33"/>
        <end position="160"/>
    </location>
</feature>
<dbReference type="SMART" id="SM00382">
    <property type="entry name" value="AAA"/>
    <property type="match status" value="1"/>
</dbReference>
<dbReference type="Proteomes" id="UP001430848">
    <property type="component" value="Unassembled WGS sequence"/>
</dbReference>
<feature type="compositionally biased region" description="Basic and acidic residues" evidence="1">
    <location>
        <begin position="279"/>
        <end position="300"/>
    </location>
</feature>
<dbReference type="PANTHER" id="PTHR46411:SF2">
    <property type="entry name" value="AAA+ ATPASE DOMAIN-CONTAINING PROTEIN"/>
    <property type="match status" value="1"/>
</dbReference>
<evidence type="ECO:0000313" key="3">
    <source>
        <dbReference type="EMBL" id="KAK7709559.1"/>
    </source>
</evidence>
<dbReference type="Gene3D" id="3.40.50.300">
    <property type="entry name" value="P-loop containing nucleotide triphosphate hydrolases"/>
    <property type="match status" value="1"/>
</dbReference>
<dbReference type="InterPro" id="IPR056599">
    <property type="entry name" value="AAA_lid_fung"/>
</dbReference>
<protein>
    <recommendedName>
        <fullName evidence="2">AAA+ ATPase domain-containing protein</fullName>
    </recommendedName>
</protein>
<feature type="region of interest" description="Disordered" evidence="1">
    <location>
        <begin position="279"/>
        <end position="392"/>
    </location>
</feature>
<evidence type="ECO:0000313" key="4">
    <source>
        <dbReference type="Proteomes" id="UP001430848"/>
    </source>
</evidence>
<comment type="caution">
    <text evidence="3">The sequence shown here is derived from an EMBL/GenBank/DDBJ whole genome shotgun (WGS) entry which is preliminary data.</text>
</comment>
<dbReference type="InterPro" id="IPR003593">
    <property type="entry name" value="AAA+_ATPase"/>
</dbReference>
<feature type="compositionally biased region" description="Basic and acidic residues" evidence="1">
    <location>
        <begin position="342"/>
        <end position="373"/>
    </location>
</feature>
<evidence type="ECO:0000256" key="1">
    <source>
        <dbReference type="SAM" id="MobiDB-lite"/>
    </source>
</evidence>
<dbReference type="Pfam" id="PF00004">
    <property type="entry name" value="AAA"/>
    <property type="match status" value="1"/>
</dbReference>
<feature type="compositionally biased region" description="Low complexity" evidence="1">
    <location>
        <begin position="318"/>
        <end position="332"/>
    </location>
</feature>
<sequence length="392" mass="44454">MGNHISDVRVRQWEALFRHDSTDQIDLVRGKGRGLIILLHGPPGSGKTSTAETIAAYTGRPLYAITCGDLGTSPKELEKNIVRHTRLAQKWGCVLLLDEADVFLGSRTYDDMHRNATVSVFLRQLEYYSGILFLTTNIVGVIDEAFKSRIHVALEYPAVDEESTLEIWSKMLQRIKRDNEKAEMKILFDEVALMKFAKRHYRSHRLNGTTWNGRQIRNAFQTAIGIGQYKRLEKIDEAAAQGIAPEKSSRHIRLTVASFETVAETTSDFERYITKTRGDDRERAAIHQFRRDDHSREPPPKKGYRTKVGMYEADQDTGASRSGRSRRYAGGSTSPAPRRTAKGKEVHREGTRVTRSISDSEEHIEQDSAKHQSSDAGSDEDIIEQDFKDEDE</sequence>
<dbReference type="Pfam" id="PF23232">
    <property type="entry name" value="AAA_lid_13"/>
    <property type="match status" value="1"/>
</dbReference>
<dbReference type="PANTHER" id="PTHR46411">
    <property type="entry name" value="FAMILY ATPASE, PUTATIVE-RELATED"/>
    <property type="match status" value="1"/>
</dbReference>
<dbReference type="CDD" id="cd19481">
    <property type="entry name" value="RecA-like_protease"/>
    <property type="match status" value="1"/>
</dbReference>
<dbReference type="InterPro" id="IPR003959">
    <property type="entry name" value="ATPase_AAA_core"/>
</dbReference>
<gene>
    <name evidence="3" type="ORF">SLS63_013194</name>
</gene>
<dbReference type="EMBL" id="JAKNSF020000168">
    <property type="protein sequence ID" value="KAK7709559.1"/>
    <property type="molecule type" value="Genomic_DNA"/>
</dbReference>
<evidence type="ECO:0000259" key="2">
    <source>
        <dbReference type="SMART" id="SM00382"/>
    </source>
</evidence>
<proteinExistence type="predicted"/>
<accession>A0ABR1NP83</accession>
<dbReference type="SUPFAM" id="SSF52540">
    <property type="entry name" value="P-loop containing nucleoside triphosphate hydrolases"/>
    <property type="match status" value="1"/>
</dbReference>
<keyword evidence="4" id="KW-1185">Reference proteome</keyword>